<gene>
    <name evidence="2" type="ORF">PXEA_LOCUS1921</name>
</gene>
<dbReference type="PANTHER" id="PTHR46467:SF1">
    <property type="entry name" value="TETHER CONTAINING UBX DOMAIN FOR GLUT4"/>
    <property type="match status" value="1"/>
</dbReference>
<protein>
    <submittedName>
        <fullName evidence="2">Uncharacterized protein</fullName>
    </submittedName>
</protein>
<accession>A0A448WCL6</accession>
<dbReference type="GO" id="GO:0005634">
    <property type="term" value="C:nucleus"/>
    <property type="evidence" value="ECO:0007669"/>
    <property type="project" value="TreeGrafter"/>
</dbReference>
<keyword evidence="3" id="KW-1185">Reference proteome</keyword>
<dbReference type="GO" id="GO:0005737">
    <property type="term" value="C:cytoplasm"/>
    <property type="evidence" value="ECO:0007669"/>
    <property type="project" value="TreeGrafter"/>
</dbReference>
<dbReference type="GO" id="GO:0012506">
    <property type="term" value="C:vesicle membrane"/>
    <property type="evidence" value="ECO:0007669"/>
    <property type="project" value="TreeGrafter"/>
</dbReference>
<organism evidence="2 3">
    <name type="scientific">Protopolystoma xenopodis</name>
    <dbReference type="NCBI Taxonomy" id="117903"/>
    <lineage>
        <taxon>Eukaryota</taxon>
        <taxon>Metazoa</taxon>
        <taxon>Spiralia</taxon>
        <taxon>Lophotrochozoa</taxon>
        <taxon>Platyhelminthes</taxon>
        <taxon>Monogenea</taxon>
        <taxon>Polyopisthocotylea</taxon>
        <taxon>Polystomatidea</taxon>
        <taxon>Polystomatidae</taxon>
        <taxon>Protopolystoma</taxon>
    </lineage>
</organism>
<sequence>MEEDTRYRRHPVDLSTSFHFSGILNNAELEIVPLKITDSESPSHSSEAIVLRICVKIAQTRFEWVGSPETRLWQLLEECAASDSTIKQAIAPSTVDSVPVIMYLREQIAGEPALRETSLKSIGIISGSAMLQLSRRSIEPTLPTFSPSTSALHSTLSNKASLTVESSDPQVEVEASLPHIESESI</sequence>
<evidence type="ECO:0000313" key="2">
    <source>
        <dbReference type="EMBL" id="VEL08481.1"/>
    </source>
</evidence>
<dbReference type="EMBL" id="CAAALY010004076">
    <property type="protein sequence ID" value="VEL08481.1"/>
    <property type="molecule type" value="Genomic_DNA"/>
</dbReference>
<feature type="region of interest" description="Disordered" evidence="1">
    <location>
        <begin position="163"/>
        <end position="185"/>
    </location>
</feature>
<dbReference type="AlphaFoldDB" id="A0A448WCL6"/>
<evidence type="ECO:0000313" key="3">
    <source>
        <dbReference type="Proteomes" id="UP000784294"/>
    </source>
</evidence>
<name>A0A448WCL6_9PLAT</name>
<dbReference type="GO" id="GO:0006886">
    <property type="term" value="P:intracellular protein transport"/>
    <property type="evidence" value="ECO:0007669"/>
    <property type="project" value="TreeGrafter"/>
</dbReference>
<dbReference type="OrthoDB" id="440781at2759"/>
<comment type="caution">
    <text evidence="2">The sequence shown here is derived from an EMBL/GenBank/DDBJ whole genome shotgun (WGS) entry which is preliminary data.</text>
</comment>
<reference evidence="2" key="1">
    <citation type="submission" date="2018-11" db="EMBL/GenBank/DDBJ databases">
        <authorList>
            <consortium name="Pathogen Informatics"/>
        </authorList>
    </citation>
    <scope>NUCLEOTIDE SEQUENCE</scope>
</reference>
<proteinExistence type="predicted"/>
<dbReference type="PANTHER" id="PTHR46467">
    <property type="entry name" value="TETHER CONTAINING UBX DOMAIN FOR GLUT4"/>
    <property type="match status" value="1"/>
</dbReference>
<evidence type="ECO:0000256" key="1">
    <source>
        <dbReference type="SAM" id="MobiDB-lite"/>
    </source>
</evidence>
<dbReference type="Proteomes" id="UP000784294">
    <property type="component" value="Unassembled WGS sequence"/>
</dbReference>